<evidence type="ECO:0000313" key="1">
    <source>
        <dbReference type="EMBL" id="ALO14743.1"/>
    </source>
</evidence>
<keyword evidence="2" id="KW-1185">Reference proteome</keyword>
<dbReference type="STRING" id="1307839.L21SP5_01079"/>
<evidence type="ECO:0000313" key="2">
    <source>
        <dbReference type="Proteomes" id="UP000064893"/>
    </source>
</evidence>
<dbReference type="KEGG" id="blq:L21SP5_01079"/>
<name>A0A0S2HXH0_9BACT</name>
<dbReference type="AlphaFoldDB" id="A0A0S2HXH0"/>
<dbReference type="InterPro" id="IPR046153">
    <property type="entry name" value="DUF6155"/>
</dbReference>
<dbReference type="Pfam" id="PF19652">
    <property type="entry name" value="DUF6155"/>
    <property type="match status" value="1"/>
</dbReference>
<protein>
    <submittedName>
        <fullName evidence="1">Uncharacterized protein</fullName>
    </submittedName>
</protein>
<dbReference type="Proteomes" id="UP000064893">
    <property type="component" value="Chromosome"/>
</dbReference>
<reference evidence="1 2" key="1">
    <citation type="submission" date="2015-11" db="EMBL/GenBank/DDBJ databases">
        <title>Description and complete genome sequence of a novel strain predominating in hypersaline microbial mats and representing a new family of the Bacteriodetes phylum.</title>
        <authorList>
            <person name="Spring S."/>
            <person name="Bunk B."/>
            <person name="Sproer C."/>
            <person name="Klenk H.-P."/>
        </authorList>
    </citation>
    <scope>NUCLEOTIDE SEQUENCE [LARGE SCALE GENOMIC DNA]</scope>
    <source>
        <strain evidence="1 2">L21-Spi-D4</strain>
    </source>
</reference>
<sequence length="175" mass="20957">MGKQQLKKYFSQLSKEDLEDQIIELYTTSKEVKKYYDFLLNPDIRKIIDEWKARISKEYFPVYGKRIKARRSIGQKAIRELSFLGVPPDIIADIRLYAIEIAILFTIEQNRTNVAFFKSFETQFKNALDYMHKNGILSDFKSRCRQIVARVNDAQWSNRRNFELLYARYQLKHKQ</sequence>
<organism evidence="1 2">
    <name type="scientific">Salinivirga cyanobacteriivorans</name>
    <dbReference type="NCBI Taxonomy" id="1307839"/>
    <lineage>
        <taxon>Bacteria</taxon>
        <taxon>Pseudomonadati</taxon>
        <taxon>Bacteroidota</taxon>
        <taxon>Bacteroidia</taxon>
        <taxon>Bacteroidales</taxon>
        <taxon>Salinivirgaceae</taxon>
        <taxon>Salinivirga</taxon>
    </lineage>
</organism>
<proteinExistence type="predicted"/>
<gene>
    <name evidence="1" type="ORF">L21SP5_01079</name>
</gene>
<accession>A0A0S2HXH0</accession>
<dbReference type="EMBL" id="CP013118">
    <property type="protein sequence ID" value="ALO14743.1"/>
    <property type="molecule type" value="Genomic_DNA"/>
</dbReference>
<dbReference type="RefSeq" id="WP_057952258.1">
    <property type="nucleotide sequence ID" value="NZ_CP013118.1"/>
</dbReference>
<dbReference type="OrthoDB" id="979203at2"/>